<sequence length="544" mass="58573">MDTWQRRTGLYVLGLIGIILVYALAYDYGMSAFENEPRTFLKSLQIVVETFTTTGYGSDGDWQSTEMLLLIIVMDITGVVLIFLALPVLLFPLFEEAMETKAPNTVENGLSDHVVICQFSPRGETLVTELDTWDVDYVIVEPDRDRANELYEDGYYVIHADPQSVDGLERAHLSSARAVVADASDQVNTSIILTAREVDESVQTVSVVKEPDRAKYHDLAGADAVLSPRGLLGESLASKVTTGVSTTLGDSIEIGEDFDIAELPIHRGSELVGTTLADSGIREETGVNVIGAWFHGQFVSPPDPDAELDGSTVLLVSGTESQLEQLKQMTLSSVRGFRRGETVIIGAGEVGQTITSALTSAGVPHTVLDQTDEQGVDVVGDATEPDDLRHAGISAARTVILALSEDTDTEFATLVIRDLNPDVEIIARAEESENVQKMYRAGADYVLALSTVSGRMLASTVLEDEDVISMDQQVEVIRIAADGLGNATLGEADIRSRTGCTVVAIERDSQVITDLGPDVTIEPTDKLVIAGTDDGVTRFKSVFG</sequence>
<comment type="caution">
    <text evidence="4">The sequence shown here is derived from an EMBL/GenBank/DDBJ whole genome shotgun (WGS) entry which is preliminary data.</text>
</comment>
<evidence type="ECO:0000259" key="2">
    <source>
        <dbReference type="PROSITE" id="PS51201"/>
    </source>
</evidence>
<dbReference type="InterPro" id="IPR050721">
    <property type="entry name" value="Trk_Ktr_HKT_K-transport"/>
</dbReference>
<dbReference type="SUPFAM" id="SSF51735">
    <property type="entry name" value="NAD(P)-binding Rossmann-fold domains"/>
    <property type="match status" value="2"/>
</dbReference>
<dbReference type="Pfam" id="PF02254">
    <property type="entry name" value="TrkA_N"/>
    <property type="match status" value="2"/>
</dbReference>
<keyword evidence="1" id="KW-0472">Membrane</keyword>
<dbReference type="SUPFAM" id="SSF116726">
    <property type="entry name" value="TrkA C-terminal domain-like"/>
    <property type="match status" value="2"/>
</dbReference>
<protein>
    <submittedName>
        <fullName evidence="4">Trk active potasium channel</fullName>
    </submittedName>
</protein>
<dbReference type="Gene3D" id="3.40.50.720">
    <property type="entry name" value="NAD(P)-binding Rossmann-like Domain"/>
    <property type="match status" value="2"/>
</dbReference>
<dbReference type="InterPro" id="IPR006037">
    <property type="entry name" value="RCK_C"/>
</dbReference>
<feature type="domain" description="RCK N-terminal" evidence="2">
    <location>
        <begin position="339"/>
        <end position="447"/>
    </location>
</feature>
<dbReference type="PROSITE" id="PS51201">
    <property type="entry name" value="RCK_N"/>
    <property type="match status" value="2"/>
</dbReference>
<dbReference type="PANTHER" id="PTHR43833:SF9">
    <property type="entry name" value="POTASSIUM CHANNEL PROTEIN YUGO-RELATED"/>
    <property type="match status" value="1"/>
</dbReference>
<dbReference type="PROSITE" id="PS51202">
    <property type="entry name" value="RCK_C"/>
    <property type="match status" value="2"/>
</dbReference>
<dbReference type="InterPro" id="IPR003148">
    <property type="entry name" value="RCK_N"/>
</dbReference>
<dbReference type="SMR" id="M0LKY8"/>
<dbReference type="Gene3D" id="1.10.287.70">
    <property type="match status" value="1"/>
</dbReference>
<accession>M0LKY8</accession>
<dbReference type="PANTHER" id="PTHR43833">
    <property type="entry name" value="POTASSIUM CHANNEL PROTEIN 2-RELATED-RELATED"/>
    <property type="match status" value="1"/>
</dbReference>
<keyword evidence="1" id="KW-1133">Transmembrane helix</keyword>
<dbReference type="GO" id="GO:0006813">
    <property type="term" value="P:potassium ion transport"/>
    <property type="evidence" value="ECO:0007669"/>
    <property type="project" value="InterPro"/>
</dbReference>
<feature type="domain" description="RCK N-terminal" evidence="2">
    <location>
        <begin position="111"/>
        <end position="226"/>
    </location>
</feature>
<dbReference type="OrthoDB" id="43518at2157"/>
<evidence type="ECO:0000313" key="4">
    <source>
        <dbReference type="EMBL" id="EMA34272.1"/>
    </source>
</evidence>
<dbReference type="RefSeq" id="WP_004590540.1">
    <property type="nucleotide sequence ID" value="NZ_AOLY01000005.1"/>
</dbReference>
<organism evidence="4 5">
    <name type="scientific">Haloarcula japonica (strain ATCC 49778 / DSM 6131 / JCM 7785 / NBRC 101032 / NCIMB 13157 / TR-1)</name>
    <dbReference type="NCBI Taxonomy" id="1227453"/>
    <lineage>
        <taxon>Archaea</taxon>
        <taxon>Methanobacteriati</taxon>
        <taxon>Methanobacteriota</taxon>
        <taxon>Stenosarchaea group</taxon>
        <taxon>Halobacteria</taxon>
        <taxon>Halobacteriales</taxon>
        <taxon>Haloarculaceae</taxon>
        <taxon>Haloarcula</taxon>
    </lineage>
</organism>
<proteinExistence type="predicted"/>
<dbReference type="InterPro" id="IPR036721">
    <property type="entry name" value="RCK_C_sf"/>
</dbReference>
<dbReference type="Gene3D" id="3.30.70.1450">
    <property type="entry name" value="Regulator of K+ conductance, C-terminal domain"/>
    <property type="match status" value="2"/>
</dbReference>
<dbReference type="STRING" id="1227453.C444_02016"/>
<dbReference type="PATRIC" id="fig|1227453.3.peg.413"/>
<evidence type="ECO:0000256" key="1">
    <source>
        <dbReference type="SAM" id="Phobius"/>
    </source>
</evidence>
<dbReference type="EMBL" id="AOLY01000005">
    <property type="protein sequence ID" value="EMA34272.1"/>
    <property type="molecule type" value="Genomic_DNA"/>
</dbReference>
<feature type="domain" description="RCK C-terminal" evidence="3">
    <location>
        <begin position="247"/>
        <end position="332"/>
    </location>
</feature>
<dbReference type="eggNOG" id="arCOG01960">
    <property type="taxonomic scope" value="Archaea"/>
</dbReference>
<dbReference type="Proteomes" id="UP000011524">
    <property type="component" value="Unassembled WGS sequence"/>
</dbReference>
<keyword evidence="1" id="KW-0812">Transmembrane</keyword>
<reference evidence="4 5" key="1">
    <citation type="journal article" date="2014" name="PLoS Genet.">
        <title>Phylogenetically driven sequencing of extremely halophilic archaea reveals strategies for static and dynamic osmo-response.</title>
        <authorList>
            <person name="Becker E.A."/>
            <person name="Seitzer P.M."/>
            <person name="Tritt A."/>
            <person name="Larsen D."/>
            <person name="Krusor M."/>
            <person name="Yao A.I."/>
            <person name="Wu D."/>
            <person name="Madern D."/>
            <person name="Eisen J.A."/>
            <person name="Darling A.E."/>
            <person name="Facciotti M.T."/>
        </authorList>
    </citation>
    <scope>NUCLEOTIDE SEQUENCE [LARGE SCALE GENOMIC DNA]</scope>
    <source>
        <strain evidence="5">ATCC 49778 / DSM 6131 / JCM 7785 / NBRC 101032 / NCIMB 13157 / TR-1</strain>
    </source>
</reference>
<feature type="domain" description="RCK C-terminal" evidence="3">
    <location>
        <begin position="462"/>
        <end position="544"/>
    </location>
</feature>
<evidence type="ECO:0000259" key="3">
    <source>
        <dbReference type="PROSITE" id="PS51202"/>
    </source>
</evidence>
<keyword evidence="5" id="KW-1185">Reference proteome</keyword>
<evidence type="ECO:0000313" key="5">
    <source>
        <dbReference type="Proteomes" id="UP000011524"/>
    </source>
</evidence>
<dbReference type="GO" id="GO:0008324">
    <property type="term" value="F:monoatomic cation transmembrane transporter activity"/>
    <property type="evidence" value="ECO:0007669"/>
    <property type="project" value="InterPro"/>
</dbReference>
<feature type="transmembrane region" description="Helical" evidence="1">
    <location>
        <begin position="67"/>
        <end position="91"/>
    </location>
</feature>
<name>M0LKY8_HALJT</name>
<feature type="transmembrane region" description="Helical" evidence="1">
    <location>
        <begin position="9"/>
        <end position="26"/>
    </location>
</feature>
<gene>
    <name evidence="4" type="ORF">C444_02016</name>
</gene>
<dbReference type="AlphaFoldDB" id="M0LKY8"/>
<dbReference type="InterPro" id="IPR036291">
    <property type="entry name" value="NAD(P)-bd_dom_sf"/>
</dbReference>
<dbReference type="Pfam" id="PF02080">
    <property type="entry name" value="TrkA_C"/>
    <property type="match status" value="2"/>
</dbReference>
<dbReference type="SUPFAM" id="SSF81324">
    <property type="entry name" value="Voltage-gated potassium channels"/>
    <property type="match status" value="1"/>
</dbReference>